<sequence length="127" mass="13035">MTSKHLILAAATAVSLTLSACGESEPEVVGGTPDPMARELANAAPVELPPSITASRTYRCRDNSLAYVEFFNNNTANFRLEQGAEPTRLTAESAGGPYTADGITVSGSGSSVTIARPGAASQSCNSN</sequence>
<dbReference type="EMBL" id="JAATJE010000001">
    <property type="protein sequence ID" value="NJC32636.1"/>
    <property type="molecule type" value="Genomic_DNA"/>
</dbReference>
<feature type="signal peptide" evidence="1">
    <location>
        <begin position="1"/>
        <end position="20"/>
    </location>
</feature>
<evidence type="ECO:0008006" key="4">
    <source>
        <dbReference type="Google" id="ProtNLM"/>
    </source>
</evidence>
<keyword evidence="1" id="KW-0732">Signal</keyword>
<evidence type="ECO:0000313" key="2">
    <source>
        <dbReference type="EMBL" id="NJC32636.1"/>
    </source>
</evidence>
<dbReference type="PROSITE" id="PS51257">
    <property type="entry name" value="PROKAR_LIPOPROTEIN"/>
    <property type="match status" value="1"/>
</dbReference>
<reference evidence="2 3" key="1">
    <citation type="submission" date="2020-03" db="EMBL/GenBank/DDBJ databases">
        <title>Genomic Encyclopedia of Type Strains, Phase IV (KMG-IV): sequencing the most valuable type-strain genomes for metagenomic binning, comparative biology and taxonomic classification.</title>
        <authorList>
            <person name="Goeker M."/>
        </authorList>
    </citation>
    <scope>NUCLEOTIDE SEQUENCE [LARGE SCALE GENOMIC DNA]</scope>
    <source>
        <strain evidence="2 3">DSM 27651</strain>
    </source>
</reference>
<accession>A0ABX0XH38</accession>
<keyword evidence="3" id="KW-1185">Reference proteome</keyword>
<dbReference type="Proteomes" id="UP000734218">
    <property type="component" value="Unassembled WGS sequence"/>
</dbReference>
<comment type="caution">
    <text evidence="2">The sequence shown here is derived from an EMBL/GenBank/DDBJ whole genome shotgun (WGS) entry which is preliminary data.</text>
</comment>
<feature type="chain" id="PRO_5045775035" description="C-type lysozyme inhibitor domain-containing protein" evidence="1">
    <location>
        <begin position="21"/>
        <end position="127"/>
    </location>
</feature>
<proteinExistence type="predicted"/>
<gene>
    <name evidence="2" type="ORF">GGR88_000110</name>
</gene>
<organism evidence="2 3">
    <name type="scientific">Sphingomonas jejuensis</name>
    <dbReference type="NCBI Taxonomy" id="904715"/>
    <lineage>
        <taxon>Bacteria</taxon>
        <taxon>Pseudomonadati</taxon>
        <taxon>Pseudomonadota</taxon>
        <taxon>Alphaproteobacteria</taxon>
        <taxon>Sphingomonadales</taxon>
        <taxon>Sphingomonadaceae</taxon>
        <taxon>Sphingomonas</taxon>
    </lineage>
</organism>
<protein>
    <recommendedName>
        <fullName evidence="4">C-type lysozyme inhibitor domain-containing protein</fullName>
    </recommendedName>
</protein>
<dbReference type="RefSeq" id="WP_167951963.1">
    <property type="nucleotide sequence ID" value="NZ_JAATJE010000001.1"/>
</dbReference>
<name>A0ABX0XH38_9SPHN</name>
<evidence type="ECO:0000256" key="1">
    <source>
        <dbReference type="SAM" id="SignalP"/>
    </source>
</evidence>
<evidence type="ECO:0000313" key="3">
    <source>
        <dbReference type="Proteomes" id="UP000734218"/>
    </source>
</evidence>